<protein>
    <recommendedName>
        <fullName evidence="1">CRAL-TRIO domain-containing protein</fullName>
    </recommendedName>
</protein>
<feature type="domain" description="CRAL-TRIO" evidence="1">
    <location>
        <begin position="158"/>
        <end position="321"/>
    </location>
</feature>
<reference evidence="2" key="1">
    <citation type="submission" date="2020-06" db="EMBL/GenBank/DDBJ databases">
        <title>WGS assembly of Ceratodon purpureus strain R40.</title>
        <authorList>
            <person name="Carey S.B."/>
            <person name="Jenkins J."/>
            <person name="Shu S."/>
            <person name="Lovell J.T."/>
            <person name="Sreedasyam A."/>
            <person name="Maumus F."/>
            <person name="Tiley G.P."/>
            <person name="Fernandez-Pozo N."/>
            <person name="Barry K."/>
            <person name="Chen C."/>
            <person name="Wang M."/>
            <person name="Lipzen A."/>
            <person name="Daum C."/>
            <person name="Saski C.A."/>
            <person name="Payton A.C."/>
            <person name="Mcbreen J.C."/>
            <person name="Conrad R.E."/>
            <person name="Kollar L.M."/>
            <person name="Olsson S."/>
            <person name="Huttunen S."/>
            <person name="Landis J.B."/>
            <person name="Wickett N.J."/>
            <person name="Johnson M.G."/>
            <person name="Rensing S.A."/>
            <person name="Grimwood J."/>
            <person name="Schmutz J."/>
            <person name="Mcdaniel S.F."/>
        </authorList>
    </citation>
    <scope>NUCLEOTIDE SEQUENCE</scope>
    <source>
        <strain evidence="2">R40</strain>
    </source>
</reference>
<evidence type="ECO:0000313" key="2">
    <source>
        <dbReference type="EMBL" id="KAG0585857.1"/>
    </source>
</evidence>
<accession>A0A8T0IS03</accession>
<dbReference type="InterPro" id="IPR036273">
    <property type="entry name" value="CRAL/TRIO_N_dom_sf"/>
</dbReference>
<organism evidence="2 3">
    <name type="scientific">Ceratodon purpureus</name>
    <name type="common">Fire moss</name>
    <name type="synonym">Dicranum purpureum</name>
    <dbReference type="NCBI Taxonomy" id="3225"/>
    <lineage>
        <taxon>Eukaryota</taxon>
        <taxon>Viridiplantae</taxon>
        <taxon>Streptophyta</taxon>
        <taxon>Embryophyta</taxon>
        <taxon>Bryophyta</taxon>
        <taxon>Bryophytina</taxon>
        <taxon>Bryopsida</taxon>
        <taxon>Dicranidae</taxon>
        <taxon>Pseudoditrichales</taxon>
        <taxon>Ditrichaceae</taxon>
        <taxon>Ceratodon</taxon>
    </lineage>
</organism>
<evidence type="ECO:0000313" key="3">
    <source>
        <dbReference type="Proteomes" id="UP000822688"/>
    </source>
</evidence>
<name>A0A8T0IS03_CERPU</name>
<keyword evidence="3" id="KW-1185">Reference proteome</keyword>
<dbReference type="InterPro" id="IPR036865">
    <property type="entry name" value="CRAL-TRIO_dom_sf"/>
</dbReference>
<comment type="caution">
    <text evidence="2">The sequence shown here is derived from an EMBL/GenBank/DDBJ whole genome shotgun (WGS) entry which is preliminary data.</text>
</comment>
<dbReference type="SMART" id="SM00516">
    <property type="entry name" value="SEC14"/>
    <property type="match status" value="1"/>
</dbReference>
<dbReference type="Proteomes" id="UP000822688">
    <property type="component" value="Chromosome 2"/>
</dbReference>
<dbReference type="InterPro" id="IPR001251">
    <property type="entry name" value="CRAL-TRIO_dom"/>
</dbReference>
<dbReference type="PANTHER" id="PTHR46277:SF24">
    <property type="entry name" value="CRAL-TRIO DOMAIN-CONTAINING PROTEIN"/>
    <property type="match status" value="1"/>
</dbReference>
<sequence length="341" mass="37893">MAAQVHAVCANIHSPCCSYSGPARCRSTTVTSGGAALRDSVKSLQCSTASSSFSSCVRTHRQSGLFPARRIVERTVLRRSVENSVEVDSEEIVDSFEESLIRMRELVDLAGGTSKGVDDASLMRFLKGSSLNVDEAAKAFAKHQQWETSFKPKGFISEVEIANELNAKKSYLQGRDKQGRPICVILARNHTANKEDFDEFRRFIVYSMDKILTAASDSTDGKINCIIDLEGLGFKNLDSKAFIAGFDMYQSHYPERIERFYMVNAPLIFNGLWKVVRSFINETTSKKIVFVDKKKAQETLLSVIDADQLPKEYGGTADLVLLQDAFVPGWPPAKQEFSSLD</sequence>
<dbReference type="EMBL" id="CM026422">
    <property type="protein sequence ID" value="KAG0585857.1"/>
    <property type="molecule type" value="Genomic_DNA"/>
</dbReference>
<dbReference type="Gene3D" id="3.40.525.10">
    <property type="entry name" value="CRAL-TRIO lipid binding domain"/>
    <property type="match status" value="1"/>
</dbReference>
<dbReference type="PROSITE" id="PS50191">
    <property type="entry name" value="CRAL_TRIO"/>
    <property type="match status" value="1"/>
</dbReference>
<gene>
    <name evidence="2" type="ORF">KC19_2G044600</name>
</gene>
<dbReference type="AlphaFoldDB" id="A0A8T0IS03"/>
<dbReference type="SUPFAM" id="SSF46938">
    <property type="entry name" value="CRAL/TRIO N-terminal domain"/>
    <property type="match status" value="1"/>
</dbReference>
<dbReference type="PANTHER" id="PTHR46277">
    <property type="entry name" value="OS03G0850700 PROTEIN"/>
    <property type="match status" value="1"/>
</dbReference>
<evidence type="ECO:0000259" key="1">
    <source>
        <dbReference type="PROSITE" id="PS50191"/>
    </source>
</evidence>
<dbReference type="SUPFAM" id="SSF52087">
    <property type="entry name" value="CRAL/TRIO domain"/>
    <property type="match status" value="1"/>
</dbReference>
<dbReference type="CDD" id="cd00170">
    <property type="entry name" value="SEC14"/>
    <property type="match status" value="1"/>
</dbReference>
<proteinExistence type="predicted"/>
<dbReference type="Pfam" id="PF00650">
    <property type="entry name" value="CRAL_TRIO"/>
    <property type="match status" value="1"/>
</dbReference>